<evidence type="ECO:0000313" key="8">
    <source>
        <dbReference type="Proteomes" id="UP000079169"/>
    </source>
</evidence>
<dbReference type="InterPro" id="IPR045087">
    <property type="entry name" value="Cu-oxidase_fam"/>
</dbReference>
<dbReference type="InterPro" id="IPR001117">
    <property type="entry name" value="Cu-oxidase_2nd"/>
</dbReference>
<sequence length="692" mass="77825">MTRPNGTGTLTPYSAFKVTGGKRYRFRIIGASCSICPLLIAFEKHRLLFIASDGTPVNPVTVDSITILPVTWKIILPYYLLSSIFVRQEENMNLARLTDGVMLISTYLLALFVDQIYGAPSTISEATLRSYLQPNDILSGRYDGLTTAQAEKRKLCTRPCDNATSMICYYEFFLENYNTIGPHVPDNLWLRHKITYGPSIQVCPGDLIVVDLHNKFFDRAVTIHWHGLYQRTTPFMDGVPGVTQCPISPATSFRYKFPATPFGTFFYHSHQGLQKMDGIVGSLVIRRPRSQDPLTRLYDFDLPSHVILLTDWLHTTTDTRLPGNRFANTGSLPESILANGRTQYFYPNGTGTLTPYYVCPAHFTVGQTQQNPVYDPAFKYVLDTLNPIDISSCTAATDLCFSRLTALVPPPVPTLLKPKPDIRIPLAVDFYSYTLSQLFQTNTYHRWLQVFPNTASAALINNKSYVQTPFSLLTQDKPLPHDLLCTNSTSCGKSLPQTICECTHIIQVPLNAIAELIFIDYMCTNSTSCGKSLPQTICECTHIIQVPLNAIAELIFIDYSMWYFHCHFVMHTDTGMTLVFQVGDRKQFVQAPPHFPRCDNFQPAVTKQDWAAAKNLEKTAAKRVRKVPAVHVEKKTAVHNLKKPKADSKKKQGANNKKNRTSHHKNTDHKKKPSANNAKKDLKKPVEKTLGS</sequence>
<name>A0A3Q0J9P2_DIACI</name>
<feature type="compositionally biased region" description="Basic residues" evidence="5">
    <location>
        <begin position="657"/>
        <end position="673"/>
    </location>
</feature>
<dbReference type="CDD" id="cd13858">
    <property type="entry name" value="CuRO_1_tcLCC2_insect_like"/>
    <property type="match status" value="1"/>
</dbReference>
<dbReference type="AlphaFoldDB" id="A0A3Q0J9P2"/>
<feature type="domain" description="Plastocyanin-like" evidence="6">
    <location>
        <begin position="10"/>
        <end position="68"/>
    </location>
</feature>
<dbReference type="Pfam" id="PF07732">
    <property type="entry name" value="Cu-oxidase_3"/>
    <property type="match status" value="1"/>
</dbReference>
<dbReference type="Gene3D" id="2.60.40.420">
    <property type="entry name" value="Cupredoxins - blue copper proteins"/>
    <property type="match status" value="5"/>
</dbReference>
<evidence type="ECO:0000313" key="9">
    <source>
        <dbReference type="RefSeq" id="XP_026683668.1"/>
    </source>
</evidence>
<evidence type="ECO:0000256" key="1">
    <source>
        <dbReference type="ARBA" id="ARBA00010609"/>
    </source>
</evidence>
<proteinExistence type="inferred from homology"/>
<dbReference type="InterPro" id="IPR011707">
    <property type="entry name" value="Cu-oxidase-like_N"/>
</dbReference>
<dbReference type="KEGG" id="dci:103515060"/>
<dbReference type="GO" id="GO:0005507">
    <property type="term" value="F:copper ion binding"/>
    <property type="evidence" value="ECO:0007669"/>
    <property type="project" value="InterPro"/>
</dbReference>
<dbReference type="RefSeq" id="XP_026683668.1">
    <property type="nucleotide sequence ID" value="XM_026827867.1"/>
</dbReference>
<dbReference type="PANTHER" id="PTHR11709">
    <property type="entry name" value="MULTI-COPPER OXIDASE"/>
    <property type="match status" value="1"/>
</dbReference>
<evidence type="ECO:0000256" key="3">
    <source>
        <dbReference type="ARBA" id="ARBA00023002"/>
    </source>
</evidence>
<evidence type="ECO:0000256" key="5">
    <source>
        <dbReference type="SAM" id="MobiDB-lite"/>
    </source>
</evidence>
<keyword evidence="3" id="KW-0560">Oxidoreductase</keyword>
<dbReference type="PaxDb" id="121845-A0A3Q0J9P2"/>
<reference evidence="9" key="1">
    <citation type="submission" date="2025-08" db="UniProtKB">
        <authorList>
            <consortium name="RefSeq"/>
        </authorList>
    </citation>
    <scope>IDENTIFICATION</scope>
</reference>
<comment type="similarity">
    <text evidence="1">Belongs to the multicopper oxidase family.</text>
</comment>
<dbReference type="GeneID" id="103515060"/>
<keyword evidence="2" id="KW-0479">Metal-binding</keyword>
<gene>
    <name evidence="9" type="primary">LOC103515060</name>
</gene>
<organism evidence="8 9">
    <name type="scientific">Diaphorina citri</name>
    <name type="common">Asian citrus psyllid</name>
    <dbReference type="NCBI Taxonomy" id="121845"/>
    <lineage>
        <taxon>Eukaryota</taxon>
        <taxon>Metazoa</taxon>
        <taxon>Ecdysozoa</taxon>
        <taxon>Arthropoda</taxon>
        <taxon>Hexapoda</taxon>
        <taxon>Insecta</taxon>
        <taxon>Pterygota</taxon>
        <taxon>Neoptera</taxon>
        <taxon>Paraneoptera</taxon>
        <taxon>Hemiptera</taxon>
        <taxon>Sternorrhyncha</taxon>
        <taxon>Psylloidea</taxon>
        <taxon>Psyllidae</taxon>
        <taxon>Diaphorininae</taxon>
        <taxon>Diaphorina</taxon>
    </lineage>
</organism>
<protein>
    <submittedName>
        <fullName evidence="9">Uncharacterized protein LOC103515060</fullName>
    </submittedName>
</protein>
<evidence type="ECO:0000259" key="6">
    <source>
        <dbReference type="Pfam" id="PF00394"/>
    </source>
</evidence>
<dbReference type="PROSITE" id="PS00080">
    <property type="entry name" value="MULTICOPPER_OXIDASE2"/>
    <property type="match status" value="1"/>
</dbReference>
<evidence type="ECO:0000256" key="2">
    <source>
        <dbReference type="ARBA" id="ARBA00022723"/>
    </source>
</evidence>
<keyword evidence="8" id="KW-1185">Reference proteome</keyword>
<dbReference type="GO" id="GO:0005886">
    <property type="term" value="C:plasma membrane"/>
    <property type="evidence" value="ECO:0007669"/>
    <property type="project" value="TreeGrafter"/>
</dbReference>
<dbReference type="STRING" id="121845.A0A3Q0J9P2"/>
<dbReference type="InterPro" id="IPR002355">
    <property type="entry name" value="Cu_oxidase_Cu_BS"/>
</dbReference>
<feature type="region of interest" description="Disordered" evidence="5">
    <location>
        <begin position="633"/>
        <end position="692"/>
    </location>
</feature>
<evidence type="ECO:0000256" key="4">
    <source>
        <dbReference type="ARBA" id="ARBA00023008"/>
    </source>
</evidence>
<dbReference type="Proteomes" id="UP000079169">
    <property type="component" value="Unplaced"/>
</dbReference>
<evidence type="ECO:0000259" key="7">
    <source>
        <dbReference type="Pfam" id="PF07732"/>
    </source>
</evidence>
<dbReference type="SUPFAM" id="SSF49503">
    <property type="entry name" value="Cupredoxins"/>
    <property type="match status" value="3"/>
</dbReference>
<dbReference type="PANTHER" id="PTHR11709:SF394">
    <property type="entry name" value="FI03373P-RELATED"/>
    <property type="match status" value="1"/>
</dbReference>
<dbReference type="Pfam" id="PF00394">
    <property type="entry name" value="Cu-oxidase"/>
    <property type="match status" value="1"/>
</dbReference>
<feature type="domain" description="Plastocyanin-like" evidence="7">
    <location>
        <begin position="187"/>
        <end position="288"/>
    </location>
</feature>
<dbReference type="InterPro" id="IPR008972">
    <property type="entry name" value="Cupredoxin"/>
</dbReference>
<dbReference type="GO" id="GO:0016491">
    <property type="term" value="F:oxidoreductase activity"/>
    <property type="evidence" value="ECO:0007669"/>
    <property type="project" value="UniProtKB-KW"/>
</dbReference>
<feature type="compositionally biased region" description="Basic and acidic residues" evidence="5">
    <location>
        <begin position="678"/>
        <end position="692"/>
    </location>
</feature>
<keyword evidence="4" id="KW-0186">Copper</keyword>
<accession>A0A3Q0J9P2</accession>
<dbReference type="GO" id="GO:0006826">
    <property type="term" value="P:iron ion transport"/>
    <property type="evidence" value="ECO:0007669"/>
    <property type="project" value="TreeGrafter"/>
</dbReference>